<dbReference type="Proteomes" id="UP000298663">
    <property type="component" value="Chromosome X"/>
</dbReference>
<evidence type="ECO:0000313" key="1">
    <source>
        <dbReference type="EMBL" id="TMS39421.1"/>
    </source>
</evidence>
<reference evidence="1 2" key="2">
    <citation type="journal article" date="2019" name="G3 (Bethesda)">
        <title>Hybrid Assembly of the Genome of the Entomopathogenic Nematode Steinernema carpocapsae Identifies the X-Chromosome.</title>
        <authorList>
            <person name="Serra L."/>
            <person name="Macchietto M."/>
            <person name="Macias-Munoz A."/>
            <person name="McGill C.J."/>
            <person name="Rodriguez I.M."/>
            <person name="Rodriguez B."/>
            <person name="Murad R."/>
            <person name="Mortazavi A."/>
        </authorList>
    </citation>
    <scope>NUCLEOTIDE SEQUENCE [LARGE SCALE GENOMIC DNA]</scope>
    <source>
        <strain evidence="1 2">ALL</strain>
    </source>
</reference>
<evidence type="ECO:0000313" key="2">
    <source>
        <dbReference type="Proteomes" id="UP000298663"/>
    </source>
</evidence>
<organism evidence="1 2">
    <name type="scientific">Steinernema carpocapsae</name>
    <name type="common">Entomopathogenic nematode</name>
    <dbReference type="NCBI Taxonomy" id="34508"/>
    <lineage>
        <taxon>Eukaryota</taxon>
        <taxon>Metazoa</taxon>
        <taxon>Ecdysozoa</taxon>
        <taxon>Nematoda</taxon>
        <taxon>Chromadorea</taxon>
        <taxon>Rhabditida</taxon>
        <taxon>Tylenchina</taxon>
        <taxon>Panagrolaimomorpha</taxon>
        <taxon>Strongyloidoidea</taxon>
        <taxon>Steinernematidae</taxon>
        <taxon>Steinernema</taxon>
    </lineage>
</organism>
<dbReference type="EMBL" id="CM016762">
    <property type="protein sequence ID" value="TMS39421.1"/>
    <property type="molecule type" value="Genomic_DNA"/>
</dbReference>
<dbReference type="EMBL" id="AZBU02000001">
    <property type="protein sequence ID" value="TMS39421.1"/>
    <property type="molecule type" value="Genomic_DNA"/>
</dbReference>
<proteinExistence type="predicted"/>
<reference evidence="1 2" key="1">
    <citation type="journal article" date="2015" name="Genome Biol.">
        <title>Comparative genomics of Steinernema reveals deeply conserved gene regulatory networks.</title>
        <authorList>
            <person name="Dillman A.R."/>
            <person name="Macchietto M."/>
            <person name="Porter C.F."/>
            <person name="Rogers A."/>
            <person name="Williams B."/>
            <person name="Antoshechkin I."/>
            <person name="Lee M.M."/>
            <person name="Goodwin Z."/>
            <person name="Lu X."/>
            <person name="Lewis E.E."/>
            <person name="Goodrich-Blair H."/>
            <person name="Stock S.P."/>
            <person name="Adams B.J."/>
            <person name="Sternberg P.W."/>
            <person name="Mortazavi A."/>
        </authorList>
    </citation>
    <scope>NUCLEOTIDE SEQUENCE [LARGE SCALE GENOMIC DNA]</scope>
    <source>
        <strain evidence="1 2">ALL</strain>
    </source>
</reference>
<dbReference type="AlphaFoldDB" id="A0A4U8V0Q9"/>
<protein>
    <submittedName>
        <fullName evidence="1">Uncharacterized protein</fullName>
    </submittedName>
</protein>
<accession>A0A4U8V0Q9</accession>
<gene>
    <name evidence="1" type="ORF">L596_005946</name>
</gene>
<sequence>MASQEIAINKEVANGSSSIRAVTLTPEEFAVLSKYFLIDPSTVVWKPKALRITIPLKHKQAQPQLKVKVVCGAMDKLQEPTAFTVPMIDFCKRPPTLEQQRAIITSFCSLRLELDMS</sequence>
<name>A0A4U8V0Q9_STECR</name>
<keyword evidence="2" id="KW-1185">Reference proteome</keyword>
<comment type="caution">
    <text evidence="1">The sequence shown here is derived from an EMBL/GenBank/DDBJ whole genome shotgun (WGS) entry which is preliminary data.</text>
</comment>